<feature type="region of interest" description="Disordered" evidence="1">
    <location>
        <begin position="323"/>
        <end position="342"/>
    </location>
</feature>
<keyword evidence="4" id="KW-1185">Reference proteome</keyword>
<feature type="transmembrane region" description="Helical" evidence="2">
    <location>
        <begin position="57"/>
        <end position="76"/>
    </location>
</feature>
<name>A0ABT7E2V8_9NEIS</name>
<keyword evidence="2" id="KW-0472">Membrane</keyword>
<keyword evidence="2" id="KW-1133">Transmembrane helix</keyword>
<feature type="compositionally biased region" description="Pro residues" evidence="1">
    <location>
        <begin position="328"/>
        <end position="339"/>
    </location>
</feature>
<dbReference type="Proteomes" id="UP001172778">
    <property type="component" value="Unassembled WGS sequence"/>
</dbReference>
<accession>A0ABT7E2V8</accession>
<evidence type="ECO:0000256" key="1">
    <source>
        <dbReference type="SAM" id="MobiDB-lite"/>
    </source>
</evidence>
<feature type="transmembrane region" description="Helical" evidence="2">
    <location>
        <begin position="221"/>
        <end position="245"/>
    </location>
</feature>
<dbReference type="RefSeq" id="WP_284101959.1">
    <property type="nucleotide sequence ID" value="NZ_JARRAF010000022.1"/>
</dbReference>
<evidence type="ECO:0000256" key="2">
    <source>
        <dbReference type="SAM" id="Phobius"/>
    </source>
</evidence>
<feature type="transmembrane region" description="Helical" evidence="2">
    <location>
        <begin position="22"/>
        <end position="45"/>
    </location>
</feature>
<keyword evidence="2" id="KW-0812">Transmembrane</keyword>
<evidence type="ECO:0008006" key="5">
    <source>
        <dbReference type="Google" id="ProtNLM"/>
    </source>
</evidence>
<protein>
    <recommendedName>
        <fullName evidence="5">RDD family protein</fullName>
    </recommendedName>
</protein>
<evidence type="ECO:0000313" key="3">
    <source>
        <dbReference type="EMBL" id="MDK2125648.1"/>
    </source>
</evidence>
<sequence>MREVTVFRGAAGEVAAGFVHPLIFFTAIPVLMLYGSGGLVAWVFSMIFRKAPTVAELFTFLLFFGLYTATLGRFAVSSSRGATEEGMFSDKVQSGETRAFVLRFTVATLMWAAPLFGLFRLLARSAGSVSLDDDPAPSSAKTTDSFIPGEQNLTPVDDALGALGMMTSVASIVSVVYALTVIVMVVMPLLTCIVATRAESFPDIFKLEAWLEPLTERRQDFLALCCTLFGAIGVAYVIYLAPAMLVIAASFRASTTFGVMVMGFMSMLPLALSPILLGRLTGVFVYGGRVVDLDQMDQHSVTELSSDGFSRLAVPTQYGEPSALLRPDVPPAPPAPPKPTLEAMQGKAAGLTGDALTQAIQDAEAGLRQSPRDPYLGVELCLLLSKAGQTDRLIDAAAPAVANTLAHGLAPMAMAVMRSVWADRAKLKLDTAVLDNMGRVFLAQNGFVEAAWCLHAAGVVANDELRAQKGLLEAANRAAEAKQPKAAAQLYQFFLKKYPGSQFVSFVTSALEAEQRKCSK</sequence>
<organism evidence="3 4">
    <name type="scientific">Parachitinimonas caeni</name>
    <dbReference type="NCBI Taxonomy" id="3031301"/>
    <lineage>
        <taxon>Bacteria</taxon>
        <taxon>Pseudomonadati</taxon>
        <taxon>Pseudomonadota</taxon>
        <taxon>Betaproteobacteria</taxon>
        <taxon>Neisseriales</taxon>
        <taxon>Chitinibacteraceae</taxon>
        <taxon>Parachitinimonas</taxon>
    </lineage>
</organism>
<feature type="transmembrane region" description="Helical" evidence="2">
    <location>
        <begin position="175"/>
        <end position="196"/>
    </location>
</feature>
<dbReference type="EMBL" id="JARRAF010000022">
    <property type="protein sequence ID" value="MDK2125648.1"/>
    <property type="molecule type" value="Genomic_DNA"/>
</dbReference>
<reference evidence="3" key="1">
    <citation type="submission" date="2023-03" db="EMBL/GenBank/DDBJ databases">
        <title>Chitinimonas shenzhenensis gen. nov., sp. nov., a novel member of family Burkholderiaceae isolated from activated sludge collected in Shen Zhen, China.</title>
        <authorList>
            <person name="Wang X."/>
        </authorList>
    </citation>
    <scope>NUCLEOTIDE SEQUENCE</scope>
    <source>
        <strain evidence="3">DQS-5</strain>
    </source>
</reference>
<evidence type="ECO:0000313" key="4">
    <source>
        <dbReference type="Proteomes" id="UP001172778"/>
    </source>
</evidence>
<gene>
    <name evidence="3" type="ORF">PZA18_16460</name>
</gene>
<feature type="transmembrane region" description="Helical" evidence="2">
    <location>
        <begin position="257"/>
        <end position="277"/>
    </location>
</feature>
<proteinExistence type="predicted"/>
<comment type="caution">
    <text evidence="3">The sequence shown here is derived from an EMBL/GenBank/DDBJ whole genome shotgun (WGS) entry which is preliminary data.</text>
</comment>
<feature type="transmembrane region" description="Helical" evidence="2">
    <location>
        <begin position="100"/>
        <end position="122"/>
    </location>
</feature>